<dbReference type="InterPro" id="IPR000998">
    <property type="entry name" value="MAM_dom"/>
</dbReference>
<comment type="caution">
    <text evidence="2">The sequence shown here is derived from an EMBL/GenBank/DDBJ whole genome shotgun (WGS) entry which is preliminary data.</text>
</comment>
<evidence type="ECO:0000313" key="2">
    <source>
        <dbReference type="EMBL" id="KAF5889486.1"/>
    </source>
</evidence>
<dbReference type="SUPFAM" id="SSF49899">
    <property type="entry name" value="Concanavalin A-like lectins/glucanases"/>
    <property type="match status" value="1"/>
</dbReference>
<dbReference type="GO" id="GO:0016020">
    <property type="term" value="C:membrane"/>
    <property type="evidence" value="ECO:0007669"/>
    <property type="project" value="InterPro"/>
</dbReference>
<feature type="non-terminal residue" evidence="2">
    <location>
        <position position="1"/>
    </location>
</feature>
<protein>
    <submittedName>
        <fullName evidence="2">MAM and LDL-receptor class A domain-containing protein 1</fullName>
    </submittedName>
</protein>
<keyword evidence="3" id="KW-1185">Reference proteome</keyword>
<organism evidence="2 3">
    <name type="scientific">Clarias magur</name>
    <name type="common">Asian catfish</name>
    <name type="synonym">Macropteronotus magur</name>
    <dbReference type="NCBI Taxonomy" id="1594786"/>
    <lineage>
        <taxon>Eukaryota</taxon>
        <taxon>Metazoa</taxon>
        <taxon>Chordata</taxon>
        <taxon>Craniata</taxon>
        <taxon>Vertebrata</taxon>
        <taxon>Euteleostomi</taxon>
        <taxon>Actinopterygii</taxon>
        <taxon>Neopterygii</taxon>
        <taxon>Teleostei</taxon>
        <taxon>Ostariophysi</taxon>
        <taxon>Siluriformes</taxon>
        <taxon>Clariidae</taxon>
        <taxon>Clarias</taxon>
    </lineage>
</organism>
<name>A0A8J4WRN7_CLAMG</name>
<dbReference type="Pfam" id="PF00629">
    <property type="entry name" value="MAM"/>
    <property type="match status" value="1"/>
</dbReference>
<feature type="domain" description="MAM" evidence="1">
    <location>
        <begin position="4"/>
        <end position="82"/>
    </location>
</feature>
<dbReference type="PANTHER" id="PTHR23282:SF140">
    <property type="entry name" value="MAM AND LDL-RECEPTOR CLASS A DOMAIN-CONTAINING PROTEIN 1"/>
    <property type="match status" value="1"/>
</dbReference>
<dbReference type="InterPro" id="IPR013320">
    <property type="entry name" value="ConA-like_dom_sf"/>
</dbReference>
<dbReference type="PANTHER" id="PTHR23282">
    <property type="entry name" value="APICAL ENDOSOMAL GLYCOPROTEIN PRECURSOR"/>
    <property type="match status" value="1"/>
</dbReference>
<dbReference type="AlphaFoldDB" id="A0A8J4WRN7"/>
<reference evidence="2" key="1">
    <citation type="submission" date="2020-07" db="EMBL/GenBank/DDBJ databases">
        <title>Clarias magur genome sequencing, assembly and annotation.</title>
        <authorList>
            <person name="Kushwaha B."/>
            <person name="Kumar R."/>
            <person name="Das P."/>
            <person name="Joshi C.G."/>
            <person name="Kumar D."/>
            <person name="Nagpure N.S."/>
            <person name="Pandey M."/>
            <person name="Agarwal S."/>
            <person name="Srivastava S."/>
            <person name="Singh M."/>
            <person name="Sahoo L."/>
            <person name="Jayasankar P."/>
            <person name="Meher P.K."/>
            <person name="Koringa P.G."/>
            <person name="Iquebal M.A."/>
            <person name="Das S.P."/>
            <person name="Bit A."/>
            <person name="Patnaik S."/>
            <person name="Patel N."/>
            <person name="Shah T.M."/>
            <person name="Hinsu A."/>
            <person name="Jena J.K."/>
        </authorList>
    </citation>
    <scope>NUCLEOTIDE SEQUENCE</scope>
    <source>
        <strain evidence="2">CIFAMagur01</strain>
        <tissue evidence="2">Testis</tissue>
    </source>
</reference>
<feature type="non-terminal residue" evidence="2">
    <location>
        <position position="82"/>
    </location>
</feature>
<evidence type="ECO:0000259" key="1">
    <source>
        <dbReference type="PROSITE" id="PS50060"/>
    </source>
</evidence>
<dbReference type="PROSITE" id="PS50060">
    <property type="entry name" value="MAM_2"/>
    <property type="match status" value="1"/>
</dbReference>
<gene>
    <name evidence="2" type="primary">malrd1</name>
    <name evidence="2" type="ORF">DAT39_020813</name>
</gene>
<dbReference type="Proteomes" id="UP000727407">
    <property type="component" value="Unassembled WGS sequence"/>
</dbReference>
<proteinExistence type="predicted"/>
<evidence type="ECO:0000313" key="3">
    <source>
        <dbReference type="Proteomes" id="UP000727407"/>
    </source>
</evidence>
<dbReference type="Gene3D" id="2.60.120.200">
    <property type="match status" value="1"/>
</dbReference>
<dbReference type="EMBL" id="QNUK01000804">
    <property type="protein sequence ID" value="KAF5889486.1"/>
    <property type="molecule type" value="Genomic_DNA"/>
</dbReference>
<accession>A0A8J4WRN7</accession>
<dbReference type="InterPro" id="IPR051560">
    <property type="entry name" value="MAM_domain-containing"/>
</dbReference>
<sequence length="82" mass="9209">GFHGHCNFEFDLCSWQQLENDNSDWLIKAGRTDTRGSGPLTDHTLRNSSGHYLYKENSFSKSSGDIARISSPVISQSSRECK</sequence>
<dbReference type="OrthoDB" id="412155at2759"/>